<feature type="compositionally biased region" description="Basic residues" evidence="1">
    <location>
        <begin position="109"/>
        <end position="124"/>
    </location>
</feature>
<organism evidence="2 3">
    <name type="scientific">Pleurodeles waltl</name>
    <name type="common">Iberian ribbed newt</name>
    <dbReference type="NCBI Taxonomy" id="8319"/>
    <lineage>
        <taxon>Eukaryota</taxon>
        <taxon>Metazoa</taxon>
        <taxon>Chordata</taxon>
        <taxon>Craniata</taxon>
        <taxon>Vertebrata</taxon>
        <taxon>Euteleostomi</taxon>
        <taxon>Amphibia</taxon>
        <taxon>Batrachia</taxon>
        <taxon>Caudata</taxon>
        <taxon>Salamandroidea</taxon>
        <taxon>Salamandridae</taxon>
        <taxon>Pleurodelinae</taxon>
        <taxon>Pleurodeles</taxon>
    </lineage>
</organism>
<name>A0AAV7NDI9_PLEWA</name>
<protein>
    <submittedName>
        <fullName evidence="2">Uncharacterized protein</fullName>
    </submittedName>
</protein>
<sequence length="264" mass="28463">MRYQRCGRVMGTGLRGEGAASFSGVWTRGPRAARFTSAARDQWLGAQPCRPAAPCSAQVREPPPYGSPLFRLLSSPPAPASQGSSRLEESTEPATPLPCPRGAPDHGAKSRRPPHRTRHARPRRPLQQASLRLRARQRLFSSVEGALASRLTFSGLPSSPSCTSIMGPGSPRGIAENGHAAPLPAGGSRLWSLHQALRAPHEALPSEAAPSVDKPRSPGLPRRRAPSRHFFKNSRSGRGQRSRLGLCRYWHRRSLRGPGARGSG</sequence>
<dbReference type="EMBL" id="JANPWB010000012">
    <property type="protein sequence ID" value="KAJ1112744.1"/>
    <property type="molecule type" value="Genomic_DNA"/>
</dbReference>
<feature type="region of interest" description="Disordered" evidence="1">
    <location>
        <begin position="47"/>
        <end position="130"/>
    </location>
</feature>
<accession>A0AAV7NDI9</accession>
<feature type="compositionally biased region" description="Polar residues" evidence="1">
    <location>
        <begin position="153"/>
        <end position="164"/>
    </location>
</feature>
<evidence type="ECO:0000313" key="2">
    <source>
        <dbReference type="EMBL" id="KAJ1112744.1"/>
    </source>
</evidence>
<feature type="compositionally biased region" description="Low complexity" evidence="1">
    <location>
        <begin position="67"/>
        <end position="85"/>
    </location>
</feature>
<keyword evidence="3" id="KW-1185">Reference proteome</keyword>
<dbReference type="AlphaFoldDB" id="A0AAV7NDI9"/>
<feature type="compositionally biased region" description="Low complexity" evidence="1">
    <location>
        <begin position="234"/>
        <end position="243"/>
    </location>
</feature>
<feature type="region of interest" description="Disordered" evidence="1">
    <location>
        <begin position="202"/>
        <end position="243"/>
    </location>
</feature>
<feature type="region of interest" description="Disordered" evidence="1">
    <location>
        <begin position="153"/>
        <end position="181"/>
    </location>
</feature>
<dbReference type="Proteomes" id="UP001066276">
    <property type="component" value="Chromosome 8"/>
</dbReference>
<proteinExistence type="predicted"/>
<gene>
    <name evidence="2" type="ORF">NDU88_001005</name>
</gene>
<comment type="caution">
    <text evidence="2">The sequence shown here is derived from an EMBL/GenBank/DDBJ whole genome shotgun (WGS) entry which is preliminary data.</text>
</comment>
<evidence type="ECO:0000313" key="3">
    <source>
        <dbReference type="Proteomes" id="UP001066276"/>
    </source>
</evidence>
<feature type="compositionally biased region" description="Basic residues" evidence="1">
    <location>
        <begin position="221"/>
        <end position="232"/>
    </location>
</feature>
<evidence type="ECO:0000256" key="1">
    <source>
        <dbReference type="SAM" id="MobiDB-lite"/>
    </source>
</evidence>
<reference evidence="2" key="1">
    <citation type="journal article" date="2022" name="bioRxiv">
        <title>Sequencing and chromosome-scale assembly of the giantPleurodeles waltlgenome.</title>
        <authorList>
            <person name="Brown T."/>
            <person name="Elewa A."/>
            <person name="Iarovenko S."/>
            <person name="Subramanian E."/>
            <person name="Araus A.J."/>
            <person name="Petzold A."/>
            <person name="Susuki M."/>
            <person name="Suzuki K.-i.T."/>
            <person name="Hayashi T."/>
            <person name="Toyoda A."/>
            <person name="Oliveira C."/>
            <person name="Osipova E."/>
            <person name="Leigh N.D."/>
            <person name="Simon A."/>
            <person name="Yun M.H."/>
        </authorList>
    </citation>
    <scope>NUCLEOTIDE SEQUENCE</scope>
    <source>
        <strain evidence="2">20211129_DDA</strain>
        <tissue evidence="2">Liver</tissue>
    </source>
</reference>